<gene>
    <name evidence="2" type="ORF">ACFSXZ_09545</name>
</gene>
<sequence length="26" mass="2933">MNDHLKSIFNKTGTHSRHELTAALNP</sequence>
<evidence type="ECO:0000313" key="2">
    <source>
        <dbReference type="EMBL" id="MFD2416575.1"/>
    </source>
</evidence>
<organism evidence="2 3">
    <name type="scientific">Amycolatopsis pigmentata</name>
    <dbReference type="NCBI Taxonomy" id="450801"/>
    <lineage>
        <taxon>Bacteria</taxon>
        <taxon>Bacillati</taxon>
        <taxon>Actinomycetota</taxon>
        <taxon>Actinomycetes</taxon>
        <taxon>Pseudonocardiales</taxon>
        <taxon>Pseudonocardiaceae</taxon>
        <taxon>Amycolatopsis</taxon>
    </lineage>
</organism>
<dbReference type="Proteomes" id="UP001597417">
    <property type="component" value="Unassembled WGS sequence"/>
</dbReference>
<evidence type="ECO:0000313" key="3">
    <source>
        <dbReference type="Proteomes" id="UP001597417"/>
    </source>
</evidence>
<proteinExistence type="predicted"/>
<reference evidence="3" key="1">
    <citation type="journal article" date="2019" name="Int. J. Syst. Evol. Microbiol.">
        <title>The Global Catalogue of Microorganisms (GCM) 10K type strain sequencing project: providing services to taxonomists for standard genome sequencing and annotation.</title>
        <authorList>
            <consortium name="The Broad Institute Genomics Platform"/>
            <consortium name="The Broad Institute Genome Sequencing Center for Infectious Disease"/>
            <person name="Wu L."/>
            <person name="Ma J."/>
        </authorList>
    </citation>
    <scope>NUCLEOTIDE SEQUENCE [LARGE SCALE GENOMIC DNA]</scope>
    <source>
        <strain evidence="3">CGMCC 4.7645</strain>
    </source>
</reference>
<dbReference type="EMBL" id="JBHUKR010000006">
    <property type="protein sequence ID" value="MFD2416575.1"/>
    <property type="molecule type" value="Genomic_DNA"/>
</dbReference>
<keyword evidence="3" id="KW-1185">Reference proteome</keyword>
<protein>
    <submittedName>
        <fullName evidence="2">Uncharacterized protein</fullName>
    </submittedName>
</protein>
<evidence type="ECO:0000256" key="1">
    <source>
        <dbReference type="SAM" id="MobiDB-lite"/>
    </source>
</evidence>
<comment type="caution">
    <text evidence="2">The sequence shown here is derived from an EMBL/GenBank/DDBJ whole genome shotgun (WGS) entry which is preliminary data.</text>
</comment>
<accession>A0ABW5FQZ5</accession>
<name>A0ABW5FQZ5_9PSEU</name>
<dbReference type="RefSeq" id="WP_378264756.1">
    <property type="nucleotide sequence ID" value="NZ_JBHUKR010000006.1"/>
</dbReference>
<feature type="region of interest" description="Disordered" evidence="1">
    <location>
        <begin position="1"/>
        <end position="26"/>
    </location>
</feature>